<keyword evidence="11" id="KW-1185">Reference proteome</keyword>
<dbReference type="GO" id="GO:0016525">
    <property type="term" value="P:negative regulation of angiogenesis"/>
    <property type="evidence" value="ECO:0007669"/>
    <property type="project" value="TreeGrafter"/>
</dbReference>
<proteinExistence type="inferred from homology"/>
<feature type="transmembrane region" description="Helical" evidence="8">
    <location>
        <begin position="165"/>
        <end position="187"/>
    </location>
</feature>
<keyword evidence="4 8" id="KW-1133">Transmembrane helix</keyword>
<dbReference type="PROSITE" id="PS50869">
    <property type="entry name" value="BRICHOS"/>
    <property type="match status" value="1"/>
</dbReference>
<evidence type="ECO:0000313" key="11">
    <source>
        <dbReference type="Proteomes" id="UP000694546"/>
    </source>
</evidence>
<dbReference type="Gene3D" id="3.30.390.150">
    <property type="match status" value="1"/>
</dbReference>
<evidence type="ECO:0000256" key="1">
    <source>
        <dbReference type="ARBA" id="ARBA00004167"/>
    </source>
</evidence>
<dbReference type="GeneTree" id="ENSGT00480000042679"/>
<evidence type="ECO:0000256" key="3">
    <source>
        <dbReference type="ARBA" id="ARBA00022692"/>
    </source>
</evidence>
<protein>
    <submittedName>
        <fullName evidence="10">Tenomodulin</fullName>
    </submittedName>
</protein>
<reference evidence="10" key="1">
    <citation type="submission" date="2025-08" db="UniProtKB">
        <authorList>
            <consortium name="Ensembl"/>
        </authorList>
    </citation>
    <scope>IDENTIFICATION</scope>
</reference>
<keyword evidence="6" id="KW-1015">Disulfide bond</keyword>
<dbReference type="GO" id="GO:0001937">
    <property type="term" value="P:negative regulation of endothelial cell proliferation"/>
    <property type="evidence" value="ECO:0007669"/>
    <property type="project" value="TreeGrafter"/>
</dbReference>
<keyword evidence="3 8" id="KW-0812">Transmembrane</keyword>
<sequence>MNETTGGMGVLSEQLLQNPLFEGNKVCNRPSFINSPWNTTATSLNARQKAGISLPTRWPGLSIASQSESCNLPWCSMFRLKSSKDSTATGKSLLTEHPQITYGGEHCTAQPSLQLQFSKLGRVEGILPWARIMEARIQSNSQQVIWKDIETGKEKTARFRTYRRLALILGLVVLALAAGVFSLRYFWGPNQAKVYDHHYKAVVDGRETDSLLEIDPGQRIEIFRMGNGSDEVLEVHDFKNGITGIRFSKHQRCYIKSQSTRVPTVTEVASEDTEALVGDPQGGDMVKVEESQVWVPSEEPIASRAFLLNSKIWEMCQELPIHWISPSPLRDAEIKEEESFEDTPDTEAKGQRFARDVHDDVPVNDYRDAGIELDNRLDDNGYCCQHCRSGYRYCRRYYEPLGGYNPWPYFYQGGRVICQIVMPCNWWIARMLGRV</sequence>
<dbReference type="InterPro" id="IPR007084">
    <property type="entry name" value="BRICHOS_dom"/>
</dbReference>
<comment type="similarity">
    <text evidence="2">Belongs to the chondromodulin-1 family.</text>
</comment>
<evidence type="ECO:0000313" key="10">
    <source>
        <dbReference type="Ensembl" id="ENSGMOP00000001830.2"/>
    </source>
</evidence>
<evidence type="ECO:0000256" key="4">
    <source>
        <dbReference type="ARBA" id="ARBA00022989"/>
    </source>
</evidence>
<evidence type="ECO:0000256" key="5">
    <source>
        <dbReference type="ARBA" id="ARBA00023136"/>
    </source>
</evidence>
<accession>A0A8C5F3S1</accession>
<evidence type="ECO:0000256" key="6">
    <source>
        <dbReference type="ARBA" id="ARBA00023157"/>
    </source>
</evidence>
<reference evidence="10" key="2">
    <citation type="submission" date="2025-09" db="UniProtKB">
        <authorList>
            <consortium name="Ensembl"/>
        </authorList>
    </citation>
    <scope>IDENTIFICATION</scope>
</reference>
<evidence type="ECO:0000256" key="7">
    <source>
        <dbReference type="ARBA" id="ARBA00023180"/>
    </source>
</evidence>
<feature type="domain" description="BRICHOS" evidence="9">
    <location>
        <begin position="226"/>
        <end position="324"/>
    </location>
</feature>
<gene>
    <name evidence="10" type="primary">TNMD</name>
</gene>
<keyword evidence="5 8" id="KW-0472">Membrane</keyword>
<dbReference type="OMA" id="PWARIME"/>
<dbReference type="Pfam" id="PF04089">
    <property type="entry name" value="BRICHOS"/>
    <property type="match status" value="1"/>
</dbReference>
<evidence type="ECO:0000256" key="2">
    <source>
        <dbReference type="ARBA" id="ARBA00009898"/>
    </source>
</evidence>
<dbReference type="PANTHER" id="PTHR14064">
    <property type="entry name" value="CHONDROMODULIN-RELATED"/>
    <property type="match status" value="1"/>
</dbReference>
<evidence type="ECO:0000259" key="9">
    <source>
        <dbReference type="PROSITE" id="PS50869"/>
    </source>
</evidence>
<comment type="subcellular location">
    <subcellularLocation>
        <location evidence="1">Membrane</location>
        <topology evidence="1">Single-pass membrane protein</topology>
    </subcellularLocation>
</comment>
<evidence type="ECO:0000256" key="8">
    <source>
        <dbReference type="SAM" id="Phobius"/>
    </source>
</evidence>
<dbReference type="AlphaFoldDB" id="A0A8C5F3S1"/>
<dbReference type="InterPro" id="IPR043405">
    <property type="entry name" value="Chondromodulin/Tenomodulin"/>
</dbReference>
<dbReference type="Proteomes" id="UP000694546">
    <property type="component" value="Chromosome 10"/>
</dbReference>
<dbReference type="PANTHER" id="PTHR14064:SF3">
    <property type="entry name" value="TENOMODULIN"/>
    <property type="match status" value="1"/>
</dbReference>
<dbReference type="Ensembl" id="ENSGMOT00000001891.2">
    <property type="protein sequence ID" value="ENSGMOP00000001830.2"/>
    <property type="gene ID" value="ENSGMOG00000001731.2"/>
</dbReference>
<dbReference type="GO" id="GO:0016020">
    <property type="term" value="C:membrane"/>
    <property type="evidence" value="ECO:0007669"/>
    <property type="project" value="UniProtKB-SubCell"/>
</dbReference>
<keyword evidence="7" id="KW-0325">Glycoprotein</keyword>
<dbReference type="SMART" id="SM01039">
    <property type="entry name" value="BRICHOS"/>
    <property type="match status" value="1"/>
</dbReference>
<organism evidence="10 11">
    <name type="scientific">Gadus morhua</name>
    <name type="common">Atlantic cod</name>
    <dbReference type="NCBI Taxonomy" id="8049"/>
    <lineage>
        <taxon>Eukaryota</taxon>
        <taxon>Metazoa</taxon>
        <taxon>Chordata</taxon>
        <taxon>Craniata</taxon>
        <taxon>Vertebrata</taxon>
        <taxon>Euteleostomi</taxon>
        <taxon>Actinopterygii</taxon>
        <taxon>Neopterygii</taxon>
        <taxon>Teleostei</taxon>
        <taxon>Neoteleostei</taxon>
        <taxon>Acanthomorphata</taxon>
        <taxon>Zeiogadaria</taxon>
        <taxon>Gadariae</taxon>
        <taxon>Gadiformes</taxon>
        <taxon>Gadoidei</taxon>
        <taxon>Gadidae</taxon>
        <taxon>Gadus</taxon>
    </lineage>
</organism>
<name>A0A8C5F3S1_GADMO</name>